<evidence type="ECO:0000313" key="1">
    <source>
        <dbReference type="EMBL" id="JAD25170.1"/>
    </source>
</evidence>
<dbReference type="EMBL" id="GBRH01272725">
    <property type="protein sequence ID" value="JAD25170.1"/>
    <property type="molecule type" value="Transcribed_RNA"/>
</dbReference>
<reference evidence="1" key="2">
    <citation type="journal article" date="2015" name="Data Brief">
        <title>Shoot transcriptome of the giant reed, Arundo donax.</title>
        <authorList>
            <person name="Barrero R.A."/>
            <person name="Guerrero F.D."/>
            <person name="Moolhuijzen P."/>
            <person name="Goolsby J.A."/>
            <person name="Tidwell J."/>
            <person name="Bellgard S.E."/>
            <person name="Bellgard M.I."/>
        </authorList>
    </citation>
    <scope>NUCLEOTIDE SEQUENCE</scope>
    <source>
        <tissue evidence="1">Shoot tissue taken approximately 20 cm above the soil surface</tissue>
    </source>
</reference>
<name>A0A0A8YI96_ARUDO</name>
<sequence>MRPSASCFPRRRRT</sequence>
<reference evidence="1" key="1">
    <citation type="submission" date="2014-09" db="EMBL/GenBank/DDBJ databases">
        <authorList>
            <person name="Magalhaes I.L.F."/>
            <person name="Oliveira U."/>
            <person name="Santos F.R."/>
            <person name="Vidigal T.H.D.A."/>
            <person name="Brescovit A.D."/>
            <person name="Santos A.J."/>
        </authorList>
    </citation>
    <scope>NUCLEOTIDE SEQUENCE</scope>
    <source>
        <tissue evidence="1">Shoot tissue taken approximately 20 cm above the soil surface</tissue>
    </source>
</reference>
<proteinExistence type="predicted"/>
<accession>A0A0A8YI96</accession>
<organism evidence="1">
    <name type="scientific">Arundo donax</name>
    <name type="common">Giant reed</name>
    <name type="synonym">Donax arundinaceus</name>
    <dbReference type="NCBI Taxonomy" id="35708"/>
    <lineage>
        <taxon>Eukaryota</taxon>
        <taxon>Viridiplantae</taxon>
        <taxon>Streptophyta</taxon>
        <taxon>Embryophyta</taxon>
        <taxon>Tracheophyta</taxon>
        <taxon>Spermatophyta</taxon>
        <taxon>Magnoliopsida</taxon>
        <taxon>Liliopsida</taxon>
        <taxon>Poales</taxon>
        <taxon>Poaceae</taxon>
        <taxon>PACMAD clade</taxon>
        <taxon>Arundinoideae</taxon>
        <taxon>Arundineae</taxon>
        <taxon>Arundo</taxon>
    </lineage>
</organism>
<protein>
    <submittedName>
        <fullName evidence="1">Uncharacterized protein</fullName>
    </submittedName>
</protein>